<dbReference type="SUPFAM" id="SSF46689">
    <property type="entry name" value="Homeodomain-like"/>
    <property type="match status" value="1"/>
</dbReference>
<evidence type="ECO:0000313" key="5">
    <source>
        <dbReference type="Proteomes" id="UP000502248"/>
    </source>
</evidence>
<dbReference type="PROSITE" id="PS50977">
    <property type="entry name" value="HTH_TETR_2"/>
    <property type="match status" value="1"/>
</dbReference>
<protein>
    <submittedName>
        <fullName evidence="4">TetR/AcrR family transcriptional regulator</fullName>
    </submittedName>
</protein>
<gene>
    <name evidence="4" type="ORF">HH215_22330</name>
</gene>
<dbReference type="InterPro" id="IPR050624">
    <property type="entry name" value="HTH-type_Tx_Regulator"/>
</dbReference>
<organism evidence="4 5">
    <name type="scientific">Cohnella herbarum</name>
    <dbReference type="NCBI Taxonomy" id="2728023"/>
    <lineage>
        <taxon>Bacteria</taxon>
        <taxon>Bacillati</taxon>
        <taxon>Bacillota</taxon>
        <taxon>Bacilli</taxon>
        <taxon>Bacillales</taxon>
        <taxon>Paenibacillaceae</taxon>
        <taxon>Cohnella</taxon>
    </lineage>
</organism>
<sequence>MTQSKTDPRIIRTRKSIMDSFIELSGKKEFKDITVKDITTEANINRATFYYHFEDIYDLLDKSLSEVLLINLNTIDFEKSELNEASIMDIFVAITDFQGELSSRCHRGYDETIARIIREQLEIIFYGMLRKQHTTEVDGSLKITAVILSWGVYGASVEWRRNRKELSPEQFIKSAIPFLMSGIERVVGRNDNVAATETDVSNLAQEFTI</sequence>
<keyword evidence="1 2" id="KW-0238">DNA-binding</keyword>
<evidence type="ECO:0000256" key="1">
    <source>
        <dbReference type="ARBA" id="ARBA00023125"/>
    </source>
</evidence>
<reference evidence="4 5" key="1">
    <citation type="submission" date="2020-04" db="EMBL/GenBank/DDBJ databases">
        <title>Genome sequencing of novel species.</title>
        <authorList>
            <person name="Heo J."/>
            <person name="Kim S.-J."/>
            <person name="Kim J.-S."/>
            <person name="Hong S.-B."/>
            <person name="Kwon S.-W."/>
        </authorList>
    </citation>
    <scope>NUCLEOTIDE SEQUENCE [LARGE SCALE GENOMIC DNA]</scope>
    <source>
        <strain evidence="4 5">MFER-1</strain>
    </source>
</reference>
<dbReference type="PANTHER" id="PTHR43479">
    <property type="entry name" value="ACREF/ENVCD OPERON REPRESSOR-RELATED"/>
    <property type="match status" value="1"/>
</dbReference>
<dbReference type="KEGG" id="cheb:HH215_22330"/>
<dbReference type="EMBL" id="CP051680">
    <property type="protein sequence ID" value="QJD85648.1"/>
    <property type="molecule type" value="Genomic_DNA"/>
</dbReference>
<keyword evidence="5" id="KW-1185">Reference proteome</keyword>
<evidence type="ECO:0000313" key="4">
    <source>
        <dbReference type="EMBL" id="QJD85648.1"/>
    </source>
</evidence>
<dbReference type="PANTHER" id="PTHR43479:SF7">
    <property type="entry name" value="TETR-FAMILY TRANSCRIPTIONAL REGULATOR"/>
    <property type="match status" value="1"/>
</dbReference>
<evidence type="ECO:0000259" key="3">
    <source>
        <dbReference type="PROSITE" id="PS50977"/>
    </source>
</evidence>
<name>A0A7Z2VM73_9BACL</name>
<dbReference type="Pfam" id="PF00440">
    <property type="entry name" value="TetR_N"/>
    <property type="match status" value="1"/>
</dbReference>
<dbReference type="AlphaFoldDB" id="A0A7Z2VM73"/>
<evidence type="ECO:0000256" key="2">
    <source>
        <dbReference type="PROSITE-ProRule" id="PRU00335"/>
    </source>
</evidence>
<feature type="DNA-binding region" description="H-T-H motif" evidence="2">
    <location>
        <begin position="34"/>
        <end position="53"/>
    </location>
</feature>
<dbReference type="InterPro" id="IPR001647">
    <property type="entry name" value="HTH_TetR"/>
</dbReference>
<dbReference type="Proteomes" id="UP000502248">
    <property type="component" value="Chromosome"/>
</dbReference>
<dbReference type="Gene3D" id="1.10.357.10">
    <property type="entry name" value="Tetracycline Repressor, domain 2"/>
    <property type="match status" value="1"/>
</dbReference>
<dbReference type="InterPro" id="IPR009057">
    <property type="entry name" value="Homeodomain-like_sf"/>
</dbReference>
<feature type="domain" description="HTH tetR-type" evidence="3">
    <location>
        <begin position="11"/>
        <end position="71"/>
    </location>
</feature>
<dbReference type="RefSeq" id="WP_169281908.1">
    <property type="nucleotide sequence ID" value="NZ_CP051680.1"/>
</dbReference>
<proteinExistence type="predicted"/>
<accession>A0A7Z2VM73</accession>
<dbReference type="GO" id="GO:0003677">
    <property type="term" value="F:DNA binding"/>
    <property type="evidence" value="ECO:0007669"/>
    <property type="project" value="UniProtKB-UniRule"/>
</dbReference>